<name>A0A0V0ZIT2_9BILA</name>
<keyword evidence="1" id="KW-0812">Transmembrane</keyword>
<organism evidence="2 3">
    <name type="scientific">Trichinella patagoniensis</name>
    <dbReference type="NCBI Taxonomy" id="990121"/>
    <lineage>
        <taxon>Eukaryota</taxon>
        <taxon>Metazoa</taxon>
        <taxon>Ecdysozoa</taxon>
        <taxon>Nematoda</taxon>
        <taxon>Enoplea</taxon>
        <taxon>Dorylaimia</taxon>
        <taxon>Trichinellida</taxon>
        <taxon>Trichinellidae</taxon>
        <taxon>Trichinella</taxon>
    </lineage>
</organism>
<dbReference type="AlphaFoldDB" id="A0A0V0ZIT2"/>
<keyword evidence="3" id="KW-1185">Reference proteome</keyword>
<sequence>MPVNLQTNHVNCTDQSDADVDKALVNFLLNEQHEQACSLSNECMLMNTGIETFRLEFKYRIVIGACWLVLVSIICINNFRKHISVFKETKNNIYNWDK</sequence>
<dbReference type="EMBL" id="JYDQ01000168">
    <property type="protein sequence ID" value="KRY12297.1"/>
    <property type="molecule type" value="Genomic_DNA"/>
</dbReference>
<comment type="caution">
    <text evidence="2">The sequence shown here is derived from an EMBL/GenBank/DDBJ whole genome shotgun (WGS) entry which is preliminary data.</text>
</comment>
<feature type="transmembrane region" description="Helical" evidence="1">
    <location>
        <begin position="61"/>
        <end position="79"/>
    </location>
</feature>
<gene>
    <name evidence="2" type="ORF">T12_10368</name>
</gene>
<evidence type="ECO:0000313" key="3">
    <source>
        <dbReference type="Proteomes" id="UP000054783"/>
    </source>
</evidence>
<proteinExistence type="predicted"/>
<evidence type="ECO:0000313" key="2">
    <source>
        <dbReference type="EMBL" id="KRY12297.1"/>
    </source>
</evidence>
<keyword evidence="1" id="KW-1133">Transmembrane helix</keyword>
<keyword evidence="1" id="KW-0472">Membrane</keyword>
<dbReference type="Proteomes" id="UP000054783">
    <property type="component" value="Unassembled WGS sequence"/>
</dbReference>
<protein>
    <submittedName>
        <fullName evidence="2">Uncharacterized protein</fullName>
    </submittedName>
</protein>
<evidence type="ECO:0000256" key="1">
    <source>
        <dbReference type="SAM" id="Phobius"/>
    </source>
</evidence>
<reference evidence="2 3" key="1">
    <citation type="submission" date="2015-01" db="EMBL/GenBank/DDBJ databases">
        <title>Evolution of Trichinella species and genotypes.</title>
        <authorList>
            <person name="Korhonen P.K."/>
            <person name="Edoardo P."/>
            <person name="Giuseppe L.R."/>
            <person name="Gasser R.B."/>
        </authorList>
    </citation>
    <scope>NUCLEOTIDE SEQUENCE [LARGE SCALE GENOMIC DNA]</scope>
    <source>
        <strain evidence="2">ISS2496</strain>
    </source>
</reference>
<accession>A0A0V0ZIT2</accession>